<keyword evidence="1" id="KW-0812">Transmembrane</keyword>
<keyword evidence="1" id="KW-1133">Transmembrane helix</keyword>
<gene>
    <name evidence="2" type="ORF">FLACHUCJ7_03164</name>
</gene>
<feature type="transmembrane region" description="Helical" evidence="1">
    <location>
        <begin position="6"/>
        <end position="27"/>
    </location>
</feature>
<reference evidence="2 3" key="1">
    <citation type="submission" date="2020-06" db="EMBL/GenBank/DDBJ databases">
        <authorList>
            <person name="Criscuolo A."/>
        </authorList>
    </citation>
    <scope>NUCLEOTIDE SEQUENCE [LARGE SCALE GENOMIC DNA]</scope>
    <source>
        <strain evidence="3">CIP 110025</strain>
    </source>
</reference>
<dbReference type="EMBL" id="CAIJDO010000185">
    <property type="protein sequence ID" value="CAD0007089.1"/>
    <property type="molecule type" value="Genomic_DNA"/>
</dbReference>
<dbReference type="Proteomes" id="UP000556700">
    <property type="component" value="Unassembled WGS sequence"/>
</dbReference>
<sequence>MDYWYLVCSFSWFVVAFTFYKIHKLWYKDVTENNKLYKFQIQAGKFKAWAGIVMCVISGIVYFFKALP</sequence>
<keyword evidence="1" id="KW-0472">Membrane</keyword>
<keyword evidence="3" id="KW-1185">Reference proteome</keyword>
<name>A0A6V6Z671_9FLAO</name>
<dbReference type="RefSeq" id="WP_031456242.1">
    <property type="nucleotide sequence ID" value="NZ_CAIJDO010000185.1"/>
</dbReference>
<feature type="transmembrane region" description="Helical" evidence="1">
    <location>
        <begin position="48"/>
        <end position="67"/>
    </location>
</feature>
<evidence type="ECO:0000313" key="3">
    <source>
        <dbReference type="Proteomes" id="UP000556700"/>
    </source>
</evidence>
<protein>
    <submittedName>
        <fullName evidence="2">Uncharacterized protein</fullName>
    </submittedName>
</protein>
<evidence type="ECO:0000313" key="2">
    <source>
        <dbReference type="EMBL" id="CAD0007089.1"/>
    </source>
</evidence>
<organism evidence="2 3">
    <name type="scientific">Flavobacterium chungangense</name>
    <dbReference type="NCBI Taxonomy" id="554283"/>
    <lineage>
        <taxon>Bacteria</taxon>
        <taxon>Pseudomonadati</taxon>
        <taxon>Bacteroidota</taxon>
        <taxon>Flavobacteriia</taxon>
        <taxon>Flavobacteriales</taxon>
        <taxon>Flavobacteriaceae</taxon>
        <taxon>Flavobacterium</taxon>
    </lineage>
</organism>
<accession>A0A6V6Z671</accession>
<comment type="caution">
    <text evidence="2">The sequence shown here is derived from an EMBL/GenBank/DDBJ whole genome shotgun (WGS) entry which is preliminary data.</text>
</comment>
<dbReference type="AlphaFoldDB" id="A0A6V6Z671"/>
<proteinExistence type="predicted"/>
<evidence type="ECO:0000256" key="1">
    <source>
        <dbReference type="SAM" id="Phobius"/>
    </source>
</evidence>